<keyword evidence="2" id="KW-1185">Reference proteome</keyword>
<gene>
    <name evidence="1" type="ORF">U27_00670</name>
</gene>
<accession>A0A081C867</accession>
<evidence type="ECO:0000313" key="2">
    <source>
        <dbReference type="Proteomes" id="UP000030661"/>
    </source>
</evidence>
<name>A0A081C867_VECG1</name>
<dbReference type="Proteomes" id="UP000030661">
    <property type="component" value="Unassembled WGS sequence"/>
</dbReference>
<dbReference type="STRING" id="1499967.U27_00670"/>
<protein>
    <submittedName>
        <fullName evidence="1">Uncharacterized protein</fullName>
    </submittedName>
</protein>
<sequence>MKNKRWIRKRELCWTVLLLCVFTRGNAYTLNLDLSGQLSGWTIQSRNDDEWRNQTGGRYLPQLTLEHQLTTVSFMDIETSLNGFATYDTERSEEEIELELYRLKLRYATAQTETQLGLQRINFGPAQLLRSLKWFDQVDPRDQLQLTNGVYALRFKYGALNNANLWLWGLYGNDERKGYEQLPSVDDTPEFGGRLQYPVLDGELASTFHTRKVDALTPGGSDFREDRIALDGRWEITVGLWFETMLQHQEASWLPYEWTKMTTIGADYTFGVGNGLHVVLEHLTTVAASDAFGWDEDAHISAFSLSYPYGLFDNFSAIGYYSWEQEQYWHYLSWQRTYNTWSMNASLFSYPASETETLDVQQTALGAGYGAQVMFTFYH</sequence>
<evidence type="ECO:0000313" key="1">
    <source>
        <dbReference type="EMBL" id="GAK60772.1"/>
    </source>
</evidence>
<dbReference type="EMBL" id="DF820474">
    <property type="protein sequence ID" value="GAK60772.1"/>
    <property type="molecule type" value="Genomic_DNA"/>
</dbReference>
<organism evidence="1">
    <name type="scientific">Vecturithrix granuli</name>
    <dbReference type="NCBI Taxonomy" id="1499967"/>
    <lineage>
        <taxon>Bacteria</taxon>
        <taxon>Candidatus Moduliflexota</taxon>
        <taxon>Candidatus Vecturitrichia</taxon>
        <taxon>Candidatus Vecturitrichales</taxon>
        <taxon>Candidatus Vecturitrichaceae</taxon>
        <taxon>Candidatus Vecturithrix</taxon>
    </lineage>
</organism>
<dbReference type="eggNOG" id="ENOG502Z7MX">
    <property type="taxonomic scope" value="Bacteria"/>
</dbReference>
<proteinExistence type="predicted"/>
<dbReference type="HOGENOM" id="CLU_681004_0_0_0"/>
<reference evidence="1" key="1">
    <citation type="journal article" date="2015" name="PeerJ">
        <title>First genomic representation of candidate bacterial phylum KSB3 points to enhanced environmental sensing as a trigger of wastewater bulking.</title>
        <authorList>
            <person name="Sekiguchi Y."/>
            <person name="Ohashi A."/>
            <person name="Parks D.H."/>
            <person name="Yamauchi T."/>
            <person name="Tyson G.W."/>
            <person name="Hugenholtz P."/>
        </authorList>
    </citation>
    <scope>NUCLEOTIDE SEQUENCE [LARGE SCALE GENOMIC DNA]</scope>
</reference>
<dbReference type="AlphaFoldDB" id="A0A081C867"/>